<feature type="signal peptide" evidence="1">
    <location>
        <begin position="1"/>
        <end position="25"/>
    </location>
</feature>
<gene>
    <name evidence="3" type="ORF">CRI94_03735</name>
</gene>
<proteinExistence type="predicted"/>
<dbReference type="PANTHER" id="PTHR19328:SF75">
    <property type="entry name" value="ALDOSE SUGAR DEHYDROGENASE YLII"/>
    <property type="match status" value="1"/>
</dbReference>
<evidence type="ECO:0000313" key="3">
    <source>
        <dbReference type="EMBL" id="PEN14163.1"/>
    </source>
</evidence>
<dbReference type="RefSeq" id="WP_098074340.1">
    <property type="nucleotide sequence ID" value="NZ_PDEQ01000002.1"/>
</dbReference>
<dbReference type="InterPro" id="IPR011041">
    <property type="entry name" value="Quinoprot_gluc/sorb_DH_b-prop"/>
</dbReference>
<protein>
    <submittedName>
        <fullName evidence="3">Pyrroloquinoline-quinone glucose dehydrogenase</fullName>
    </submittedName>
</protein>
<dbReference type="Gene3D" id="2.120.10.30">
    <property type="entry name" value="TolB, C-terminal domain"/>
    <property type="match status" value="1"/>
</dbReference>
<evidence type="ECO:0000256" key="1">
    <source>
        <dbReference type="SAM" id="SignalP"/>
    </source>
</evidence>
<comment type="caution">
    <text evidence="3">The sequence shown here is derived from an EMBL/GenBank/DDBJ whole genome shotgun (WGS) entry which is preliminary data.</text>
</comment>
<dbReference type="Pfam" id="PF07995">
    <property type="entry name" value="GSDH"/>
    <property type="match status" value="1"/>
</dbReference>
<dbReference type="SUPFAM" id="SSF50952">
    <property type="entry name" value="Soluble quinoprotein glucose dehydrogenase"/>
    <property type="match status" value="1"/>
</dbReference>
<dbReference type="InterPro" id="IPR012938">
    <property type="entry name" value="Glc/Sorbosone_DH"/>
</dbReference>
<sequence length="382" mass="42281">MRMLTIILALILTGCTNGTPSPDSAAVPDPDVVIERVESEEATFRVVRLVDDLEHPWAVAWLPDGRTLITERPGRLLVVEGDSLDEVSGLPLISPRGQGGLMDIALHPEYESTEWIYFTYVAETDDGHGTVLSRARVDGTSLIDVQELYRQTPFVSGGRHFGSRIVFPGDGTLLFSIGDRGKRDPAQDRGSSIGSVIRLTLDGQVPDDNPFVGMEGVLPEIYSYGHRNIQGMAVHPQTGDVWSHEHGPRGGDELNLIRRGINYGWPEITYGREYMSNREIGGFEQEGMEQPVTYWDPSIAPSGLAIYNGDRFPNWKGNFFVGALAHQKIQRVVLDGRTVVHQETLLENDLGRIRDVRTGPDGYLYLLTDASDGGLFRLEPVE</sequence>
<organism evidence="3 4">
    <name type="scientific">Longibacter salinarum</name>
    <dbReference type="NCBI Taxonomy" id="1850348"/>
    <lineage>
        <taxon>Bacteria</taxon>
        <taxon>Pseudomonadati</taxon>
        <taxon>Rhodothermota</taxon>
        <taxon>Rhodothermia</taxon>
        <taxon>Rhodothermales</taxon>
        <taxon>Salisaetaceae</taxon>
        <taxon>Longibacter</taxon>
    </lineage>
</organism>
<dbReference type="Proteomes" id="UP000220102">
    <property type="component" value="Unassembled WGS sequence"/>
</dbReference>
<dbReference type="PANTHER" id="PTHR19328">
    <property type="entry name" value="HEDGEHOG-INTERACTING PROTEIN"/>
    <property type="match status" value="1"/>
</dbReference>
<feature type="chain" id="PRO_5012744055" evidence="1">
    <location>
        <begin position="26"/>
        <end position="382"/>
    </location>
</feature>
<dbReference type="OrthoDB" id="9770043at2"/>
<keyword evidence="1" id="KW-0732">Signal</keyword>
<name>A0A2A8CZZ3_9BACT</name>
<dbReference type="EMBL" id="PDEQ01000002">
    <property type="protein sequence ID" value="PEN14163.1"/>
    <property type="molecule type" value="Genomic_DNA"/>
</dbReference>
<dbReference type="InterPro" id="IPR011042">
    <property type="entry name" value="6-blade_b-propeller_TolB-like"/>
</dbReference>
<feature type="domain" description="Glucose/Sorbosone dehydrogenase" evidence="2">
    <location>
        <begin position="53"/>
        <end position="377"/>
    </location>
</feature>
<keyword evidence="4" id="KW-1185">Reference proteome</keyword>
<evidence type="ECO:0000259" key="2">
    <source>
        <dbReference type="Pfam" id="PF07995"/>
    </source>
</evidence>
<dbReference type="PROSITE" id="PS51257">
    <property type="entry name" value="PROKAR_LIPOPROTEIN"/>
    <property type="match status" value="1"/>
</dbReference>
<reference evidence="3 4" key="1">
    <citation type="submission" date="2017-10" db="EMBL/GenBank/DDBJ databases">
        <title>Draft genome of Longibacter Salinarum.</title>
        <authorList>
            <person name="Goh K.M."/>
            <person name="Shamsir M.S."/>
            <person name="Lim S.W."/>
        </authorList>
    </citation>
    <scope>NUCLEOTIDE SEQUENCE [LARGE SCALE GENOMIC DNA]</scope>
    <source>
        <strain evidence="3 4">KCTC 52045</strain>
    </source>
</reference>
<accession>A0A2A8CZZ3</accession>
<evidence type="ECO:0000313" key="4">
    <source>
        <dbReference type="Proteomes" id="UP000220102"/>
    </source>
</evidence>
<dbReference type="AlphaFoldDB" id="A0A2A8CZZ3"/>